<keyword evidence="2" id="KW-1185">Reference proteome</keyword>
<comment type="caution">
    <text evidence="1">The sequence shown here is derived from an EMBL/GenBank/DDBJ whole genome shotgun (WGS) entry which is preliminary data.</text>
</comment>
<dbReference type="EMBL" id="AVOT02071140">
    <property type="protein sequence ID" value="MBW0561507.1"/>
    <property type="molecule type" value="Genomic_DNA"/>
</dbReference>
<reference evidence="1" key="1">
    <citation type="submission" date="2021-03" db="EMBL/GenBank/DDBJ databases">
        <title>Draft genome sequence of rust myrtle Austropuccinia psidii MF-1, a brazilian biotype.</title>
        <authorList>
            <person name="Quecine M.C."/>
            <person name="Pachon D.M.R."/>
            <person name="Bonatelli M.L."/>
            <person name="Correr F.H."/>
            <person name="Franceschini L.M."/>
            <person name="Leite T.F."/>
            <person name="Margarido G.R.A."/>
            <person name="Almeida C.A."/>
            <person name="Ferrarezi J.A."/>
            <person name="Labate C.A."/>
        </authorList>
    </citation>
    <scope>NUCLEOTIDE SEQUENCE</scope>
    <source>
        <strain evidence="1">MF-1</strain>
    </source>
</reference>
<gene>
    <name evidence="1" type="ORF">O181_101222</name>
</gene>
<evidence type="ECO:0000313" key="1">
    <source>
        <dbReference type="EMBL" id="MBW0561507.1"/>
    </source>
</evidence>
<dbReference type="Proteomes" id="UP000765509">
    <property type="component" value="Unassembled WGS sequence"/>
</dbReference>
<accession>A0A9Q3JFJ7</accession>
<name>A0A9Q3JFJ7_9BASI</name>
<protein>
    <submittedName>
        <fullName evidence="1">Uncharacterized protein</fullName>
    </submittedName>
</protein>
<evidence type="ECO:0000313" key="2">
    <source>
        <dbReference type="Proteomes" id="UP000765509"/>
    </source>
</evidence>
<dbReference type="AlphaFoldDB" id="A0A9Q3JFJ7"/>
<sequence>MFEIDLNNNKDRYFTIGNNKHQKLSVLLLKRQITVNKVSQVNLELEKFNSEELKETEISLHLTYKQESELSSFFYDIKEAFASNKEPLGEMVCHEVEIILNIERPYPPLLRIPPYPEIPGTPYEVASIPGGDKKCWSQ</sequence>
<proteinExistence type="predicted"/>
<organism evidence="1 2">
    <name type="scientific">Austropuccinia psidii MF-1</name>
    <dbReference type="NCBI Taxonomy" id="1389203"/>
    <lineage>
        <taxon>Eukaryota</taxon>
        <taxon>Fungi</taxon>
        <taxon>Dikarya</taxon>
        <taxon>Basidiomycota</taxon>
        <taxon>Pucciniomycotina</taxon>
        <taxon>Pucciniomycetes</taxon>
        <taxon>Pucciniales</taxon>
        <taxon>Sphaerophragmiaceae</taxon>
        <taxon>Austropuccinia</taxon>
    </lineage>
</organism>